<proteinExistence type="predicted"/>
<keyword evidence="3" id="KW-1185">Reference proteome</keyword>
<accession>A0A0B2VI40</accession>
<protein>
    <submittedName>
        <fullName evidence="2">Uncharacterized protein</fullName>
    </submittedName>
</protein>
<dbReference type="AlphaFoldDB" id="A0A0B2VI40"/>
<organism evidence="2 3">
    <name type="scientific">Toxocara canis</name>
    <name type="common">Canine roundworm</name>
    <dbReference type="NCBI Taxonomy" id="6265"/>
    <lineage>
        <taxon>Eukaryota</taxon>
        <taxon>Metazoa</taxon>
        <taxon>Ecdysozoa</taxon>
        <taxon>Nematoda</taxon>
        <taxon>Chromadorea</taxon>
        <taxon>Rhabditida</taxon>
        <taxon>Spirurina</taxon>
        <taxon>Ascaridomorpha</taxon>
        <taxon>Ascaridoidea</taxon>
        <taxon>Toxocaridae</taxon>
        <taxon>Toxocara</taxon>
    </lineage>
</organism>
<evidence type="ECO:0000256" key="1">
    <source>
        <dbReference type="SAM" id="MobiDB-lite"/>
    </source>
</evidence>
<reference evidence="2 3" key="1">
    <citation type="submission" date="2014-11" db="EMBL/GenBank/DDBJ databases">
        <title>Genetic blueprint of the zoonotic pathogen Toxocara canis.</title>
        <authorList>
            <person name="Zhu X.-Q."/>
            <person name="Korhonen P.K."/>
            <person name="Cai H."/>
            <person name="Young N.D."/>
            <person name="Nejsum P."/>
            <person name="von Samson-Himmelstjerna G."/>
            <person name="Boag P.R."/>
            <person name="Tan P."/>
            <person name="Li Q."/>
            <person name="Min J."/>
            <person name="Yang Y."/>
            <person name="Wang X."/>
            <person name="Fang X."/>
            <person name="Hall R.S."/>
            <person name="Hofmann A."/>
            <person name="Sternberg P.W."/>
            <person name="Jex A.R."/>
            <person name="Gasser R.B."/>
        </authorList>
    </citation>
    <scope>NUCLEOTIDE SEQUENCE [LARGE SCALE GENOMIC DNA]</scope>
    <source>
        <strain evidence="2">PN_DK_2014</strain>
    </source>
</reference>
<evidence type="ECO:0000313" key="2">
    <source>
        <dbReference type="EMBL" id="KHN81183.1"/>
    </source>
</evidence>
<dbReference type="OrthoDB" id="10606694at2759"/>
<feature type="region of interest" description="Disordered" evidence="1">
    <location>
        <begin position="1"/>
        <end position="78"/>
    </location>
</feature>
<feature type="compositionally biased region" description="Low complexity" evidence="1">
    <location>
        <begin position="38"/>
        <end position="62"/>
    </location>
</feature>
<sequence>MSQPQSSSGQPPPSPVVYPQGGIPPQGQPQRALYAPNTQQMGPTPQAGPAPAAQYPPAYYQQKSQPGYPQPPLYRQQGAQSVPVRAYLGNQPAQMATSPAYSRQWLRHKIFIKPVCVCMCMLGRTCDDHGMNERERTTKA</sequence>
<dbReference type="OMA" id="YLGNQPS"/>
<name>A0A0B2VI40_TOXCA</name>
<feature type="compositionally biased region" description="Low complexity" evidence="1">
    <location>
        <begin position="17"/>
        <end position="30"/>
    </location>
</feature>
<dbReference type="Proteomes" id="UP000031036">
    <property type="component" value="Unassembled WGS sequence"/>
</dbReference>
<evidence type="ECO:0000313" key="3">
    <source>
        <dbReference type="Proteomes" id="UP000031036"/>
    </source>
</evidence>
<gene>
    <name evidence="2" type="ORF">Tcan_02689</name>
</gene>
<comment type="caution">
    <text evidence="2">The sequence shown here is derived from an EMBL/GenBank/DDBJ whole genome shotgun (WGS) entry which is preliminary data.</text>
</comment>
<dbReference type="EMBL" id="JPKZ01001577">
    <property type="protein sequence ID" value="KHN81183.1"/>
    <property type="molecule type" value="Genomic_DNA"/>
</dbReference>